<dbReference type="PANTHER" id="PTHR42076:SF1">
    <property type="entry name" value="CYANOVIRIN-N DOMAIN-CONTAINING PROTEIN"/>
    <property type="match status" value="1"/>
</dbReference>
<accession>A0A1V6PTF1</accession>
<dbReference type="SMART" id="SM01111">
    <property type="entry name" value="CVNH"/>
    <property type="match status" value="1"/>
</dbReference>
<protein>
    <recommendedName>
        <fullName evidence="2">Cyanovirin-N domain-containing protein</fullName>
    </recommendedName>
</protein>
<sequence>MDATENLRIAKSDRDTWLMGDCYNDVTGRWNFDTLLLDSCLGDERGEFAWGGSEFTEDAYNIRFNAHEGASDQPILRAELRDSAGRFHEKDKNLSERIKNTTERAQQSERGPNGHYDYLTAILLLHRIKG</sequence>
<feature type="region of interest" description="Disordered" evidence="1">
    <location>
        <begin position="91"/>
        <end position="113"/>
    </location>
</feature>
<dbReference type="Proteomes" id="UP000191672">
    <property type="component" value="Unassembled WGS sequence"/>
</dbReference>
<dbReference type="SUPFAM" id="SSF51322">
    <property type="entry name" value="Cyanovirin-N"/>
    <property type="match status" value="1"/>
</dbReference>
<dbReference type="EMBL" id="MDYN01000038">
    <property type="protein sequence ID" value="OQD80211.1"/>
    <property type="molecule type" value="Genomic_DNA"/>
</dbReference>
<dbReference type="STRING" id="416450.A0A1V6PTF1"/>
<dbReference type="AlphaFoldDB" id="A0A1V6PTF1"/>
<dbReference type="PANTHER" id="PTHR42076">
    <property type="entry name" value="CYANOVIRIN-N HOMOLOG"/>
    <property type="match status" value="1"/>
</dbReference>
<reference evidence="4" key="1">
    <citation type="journal article" date="2017" name="Nat. Microbiol.">
        <title>Global analysis of biosynthetic gene clusters reveals vast potential of secondary metabolite production in Penicillium species.</title>
        <authorList>
            <person name="Nielsen J.C."/>
            <person name="Grijseels S."/>
            <person name="Prigent S."/>
            <person name="Ji B."/>
            <person name="Dainat J."/>
            <person name="Nielsen K.F."/>
            <person name="Frisvad J.C."/>
            <person name="Workman M."/>
            <person name="Nielsen J."/>
        </authorList>
    </citation>
    <scope>NUCLEOTIDE SEQUENCE [LARGE SCALE GENOMIC DNA]</scope>
    <source>
        <strain evidence="4">IBT 31811</strain>
    </source>
</reference>
<feature type="domain" description="Cyanovirin-N" evidence="2">
    <location>
        <begin position="10"/>
        <end position="107"/>
    </location>
</feature>
<keyword evidence="4" id="KW-1185">Reference proteome</keyword>
<gene>
    <name evidence="3" type="ORF">PENANT_c038G00256</name>
</gene>
<organism evidence="3 4">
    <name type="scientific">Penicillium antarcticum</name>
    <dbReference type="NCBI Taxonomy" id="416450"/>
    <lineage>
        <taxon>Eukaryota</taxon>
        <taxon>Fungi</taxon>
        <taxon>Dikarya</taxon>
        <taxon>Ascomycota</taxon>
        <taxon>Pezizomycotina</taxon>
        <taxon>Eurotiomycetes</taxon>
        <taxon>Eurotiomycetidae</taxon>
        <taxon>Eurotiales</taxon>
        <taxon>Aspergillaceae</taxon>
        <taxon>Penicillium</taxon>
    </lineage>
</organism>
<name>A0A1V6PTF1_9EURO</name>
<dbReference type="Gene3D" id="2.30.60.10">
    <property type="entry name" value="Cyanovirin-N"/>
    <property type="match status" value="1"/>
</dbReference>
<feature type="compositionally biased region" description="Basic and acidic residues" evidence="1">
    <location>
        <begin position="91"/>
        <end position="102"/>
    </location>
</feature>
<dbReference type="InterPro" id="IPR011058">
    <property type="entry name" value="Cyanovirin-N"/>
</dbReference>
<evidence type="ECO:0000256" key="1">
    <source>
        <dbReference type="SAM" id="MobiDB-lite"/>
    </source>
</evidence>
<evidence type="ECO:0000313" key="4">
    <source>
        <dbReference type="Proteomes" id="UP000191672"/>
    </source>
</evidence>
<dbReference type="Pfam" id="PF08881">
    <property type="entry name" value="CVNH"/>
    <property type="match status" value="1"/>
</dbReference>
<proteinExistence type="predicted"/>
<evidence type="ECO:0000259" key="2">
    <source>
        <dbReference type="SMART" id="SM01111"/>
    </source>
</evidence>
<evidence type="ECO:0000313" key="3">
    <source>
        <dbReference type="EMBL" id="OQD80211.1"/>
    </source>
</evidence>
<dbReference type="InterPro" id="IPR036673">
    <property type="entry name" value="Cyanovirin-N_sf"/>
</dbReference>
<comment type="caution">
    <text evidence="3">The sequence shown here is derived from an EMBL/GenBank/DDBJ whole genome shotgun (WGS) entry which is preliminary data.</text>
</comment>